<keyword evidence="2" id="KW-1003">Cell membrane</keyword>
<evidence type="ECO:0000313" key="8">
    <source>
        <dbReference type="Proteomes" id="UP000318081"/>
    </source>
</evidence>
<gene>
    <name evidence="7" type="ORF">TBK1r_00810</name>
</gene>
<keyword evidence="8" id="KW-1185">Reference proteome</keyword>
<evidence type="ECO:0000256" key="6">
    <source>
        <dbReference type="SAM" id="Phobius"/>
    </source>
</evidence>
<evidence type="ECO:0000256" key="2">
    <source>
        <dbReference type="ARBA" id="ARBA00022475"/>
    </source>
</evidence>
<dbReference type="RefSeq" id="WP_145207010.1">
    <property type="nucleotide sequence ID" value="NZ_CP036432.1"/>
</dbReference>
<evidence type="ECO:0000256" key="5">
    <source>
        <dbReference type="ARBA" id="ARBA00023136"/>
    </source>
</evidence>
<keyword evidence="5 6" id="KW-0472">Membrane</keyword>
<evidence type="ECO:0000256" key="4">
    <source>
        <dbReference type="ARBA" id="ARBA00022989"/>
    </source>
</evidence>
<protein>
    <submittedName>
        <fullName evidence="7">Oxaloacetate decarboxylase, gamma chain</fullName>
    </submittedName>
</protein>
<keyword evidence="4 6" id="KW-1133">Transmembrane helix</keyword>
<reference evidence="7 8" key="1">
    <citation type="submission" date="2019-02" db="EMBL/GenBank/DDBJ databases">
        <title>Deep-cultivation of Planctomycetes and their phenomic and genomic characterization uncovers novel biology.</title>
        <authorList>
            <person name="Wiegand S."/>
            <person name="Jogler M."/>
            <person name="Boedeker C."/>
            <person name="Pinto D."/>
            <person name="Vollmers J."/>
            <person name="Rivas-Marin E."/>
            <person name="Kohn T."/>
            <person name="Peeters S.H."/>
            <person name="Heuer A."/>
            <person name="Rast P."/>
            <person name="Oberbeckmann S."/>
            <person name="Bunk B."/>
            <person name="Jeske O."/>
            <person name="Meyerdierks A."/>
            <person name="Storesund J.E."/>
            <person name="Kallscheuer N."/>
            <person name="Luecker S."/>
            <person name="Lage O.M."/>
            <person name="Pohl T."/>
            <person name="Merkel B.J."/>
            <person name="Hornburger P."/>
            <person name="Mueller R.-W."/>
            <person name="Bruemmer F."/>
            <person name="Labrenz M."/>
            <person name="Spormann A.M."/>
            <person name="Op den Camp H."/>
            <person name="Overmann J."/>
            <person name="Amann R."/>
            <person name="Jetten M.S.M."/>
            <person name="Mascher T."/>
            <person name="Medema M.H."/>
            <person name="Devos D.P."/>
            <person name="Kaster A.-K."/>
            <person name="Ovreas L."/>
            <person name="Rohde M."/>
            <person name="Galperin M.Y."/>
            <person name="Jogler C."/>
        </authorList>
    </citation>
    <scope>NUCLEOTIDE SEQUENCE [LARGE SCALE GENOMIC DNA]</scope>
    <source>
        <strain evidence="7 8">TBK1r</strain>
    </source>
</reference>
<comment type="subcellular location">
    <subcellularLocation>
        <location evidence="1">Cell membrane</location>
    </subcellularLocation>
</comment>
<name>A0ABX5XKK4_9BACT</name>
<dbReference type="EMBL" id="CP036432">
    <property type="protein sequence ID" value="QDV81166.1"/>
    <property type="molecule type" value="Genomic_DNA"/>
</dbReference>
<organism evidence="7 8">
    <name type="scientific">Stieleria magnilauensis</name>
    <dbReference type="NCBI Taxonomy" id="2527963"/>
    <lineage>
        <taxon>Bacteria</taxon>
        <taxon>Pseudomonadati</taxon>
        <taxon>Planctomycetota</taxon>
        <taxon>Planctomycetia</taxon>
        <taxon>Pirellulales</taxon>
        <taxon>Pirellulaceae</taxon>
        <taxon>Stieleria</taxon>
    </lineage>
</organism>
<sequence>MLATTVLSTIVPSVFGNLLALDETAARGLSIAVAGMLIVMFALTFISLFIAASPRILAAVAKVYPEPVERHRKRPDPKGQSGDDEVVLAAIGFVLHTEFQRQCAAENAAIKKG</sequence>
<evidence type="ECO:0000313" key="7">
    <source>
        <dbReference type="EMBL" id="QDV81166.1"/>
    </source>
</evidence>
<dbReference type="Proteomes" id="UP000318081">
    <property type="component" value="Chromosome"/>
</dbReference>
<accession>A0ABX5XKK4</accession>
<dbReference type="InterPro" id="IPR005899">
    <property type="entry name" value="Na_pump_deCOase"/>
</dbReference>
<evidence type="ECO:0000256" key="1">
    <source>
        <dbReference type="ARBA" id="ARBA00004236"/>
    </source>
</evidence>
<evidence type="ECO:0000256" key="3">
    <source>
        <dbReference type="ARBA" id="ARBA00022692"/>
    </source>
</evidence>
<keyword evidence="3 6" id="KW-0812">Transmembrane</keyword>
<feature type="transmembrane region" description="Helical" evidence="6">
    <location>
        <begin position="30"/>
        <end position="52"/>
    </location>
</feature>
<proteinExistence type="predicted"/>
<dbReference type="Pfam" id="PF04277">
    <property type="entry name" value="OAD_gamma"/>
    <property type="match status" value="1"/>
</dbReference>